<dbReference type="PANTHER" id="PTHR34415:SF1">
    <property type="entry name" value="INTEGRASE CATALYTIC DOMAIN-CONTAINING PROTEIN"/>
    <property type="match status" value="1"/>
</dbReference>
<dbReference type="Pfam" id="PF07707">
    <property type="entry name" value="BACK"/>
    <property type="match status" value="1"/>
</dbReference>
<dbReference type="Pfam" id="PF25273">
    <property type="entry name" value="DUF7869"/>
    <property type="match status" value="1"/>
</dbReference>
<reference evidence="4 5" key="1">
    <citation type="submission" date="2020-06" db="EMBL/GenBank/DDBJ databases">
        <authorList>
            <person name="Li R."/>
            <person name="Bekaert M."/>
        </authorList>
    </citation>
    <scope>NUCLEOTIDE SEQUENCE [LARGE SCALE GENOMIC DNA]</scope>
    <source>
        <strain evidence="5">wild</strain>
    </source>
</reference>
<dbReference type="Gene3D" id="1.25.40.420">
    <property type="match status" value="1"/>
</dbReference>
<evidence type="ECO:0000256" key="1">
    <source>
        <dbReference type="SAM" id="MobiDB-lite"/>
    </source>
</evidence>
<dbReference type="EMBL" id="CACVKT020002007">
    <property type="protein sequence ID" value="CAC5374320.1"/>
    <property type="molecule type" value="Genomic_DNA"/>
</dbReference>
<evidence type="ECO:0000313" key="4">
    <source>
        <dbReference type="EMBL" id="CAC5374320.1"/>
    </source>
</evidence>
<evidence type="ECO:0000259" key="2">
    <source>
        <dbReference type="Pfam" id="PF07707"/>
    </source>
</evidence>
<dbReference type="InterPro" id="IPR011705">
    <property type="entry name" value="BACK"/>
</dbReference>
<feature type="domain" description="DUF7869" evidence="3">
    <location>
        <begin position="692"/>
        <end position="871"/>
    </location>
</feature>
<evidence type="ECO:0000259" key="3">
    <source>
        <dbReference type="Pfam" id="PF25273"/>
    </source>
</evidence>
<feature type="compositionally biased region" description="Polar residues" evidence="1">
    <location>
        <begin position="946"/>
        <end position="955"/>
    </location>
</feature>
<proteinExistence type="predicted"/>
<gene>
    <name evidence="4" type="ORF">MCOR_11753</name>
</gene>
<dbReference type="PANTHER" id="PTHR34415">
    <property type="entry name" value="INTEGRASE CATALYTIC DOMAIN-CONTAINING PROTEIN"/>
    <property type="match status" value="1"/>
</dbReference>
<evidence type="ECO:0000313" key="5">
    <source>
        <dbReference type="Proteomes" id="UP000507470"/>
    </source>
</evidence>
<protein>
    <submittedName>
        <fullName evidence="4">Uncharacterized protein</fullName>
    </submittedName>
</protein>
<accession>A0A6J8AYC2</accession>
<keyword evidence="5" id="KW-1185">Reference proteome</keyword>
<sequence>MFSMENLKQHTLQFIATNAEGIFEEEDFLSVSAENLVDILKLASINITEVKVFQSVLKWVDTKLTKSKTLTTGQRRRVILLSSRILYLIALPVLSFDDFTKVEVPTGILTDEEELQLFKAITMNEVSVYTKFRTNPRRISKVIEIPIDEIIPSFQNMRLNVNGSYRRGSQMNENSPLHRTQNIYFKASRKIIIVSASIKPKSVSVRPHFEASVTCTVRGKTINEHFTNKKKCTMHINVEFKPNDTWNIVFEVKDDQRRRDMHGSKWAMLEYAVDPINQFQMLPNNYNSGHIQGKLKWNRYFTPGKNTLIDFSFEGIHLIDSLHGRRIIFYDYECPESEINSDVENFESDNDDDNVDHLVEPSDDDTREYIAQARFRNDTCGCKEFYGEPCSQIIEMDAVIEFREHCKELSKDELDMIIKAELFAHRRSGSVTEAKKHKIKERERPYQEFYFKGKRVCRQTFCFIHGVEKKKLLSIAKSLDVDGLSPRTHASTGILPKHALTFQDSERIKTFLIKYATDNALPLPGRLPNYKNHQVLLLPSDKNSVDIHAEYEKLAIDMKYRSVSVRTFQRQWHDLCPNIVVTKPCTDLCQKCQEYAGKISNSGNLSEEEKQLLLNQYNIHVQLAKEQRDYYREQVKLSKQNYMDLPDALKQSGNSPQSVQTTLHYSWDYAQQVHFPHHAQQVGTIYFKTPRKCNVFGVCSEGSGKQSFYLIDEAESIGKGAHSVVSMVHHYFNKFGHGETDAKVHFDNCTGQNKNNVVLWYALWRVMTGLHKSIEYSMMIAGHTKFEPDWHFGVWKLHWRNSAAETLSEVAETVTRSSRNGHNIPQVVGNIQDPVMFYEWKPYLQQYFKTLKHITDYHHFYMDSQHPGVVTCRENASSESYTFNLLKCKTKTPPEGELPQPSNIKGLEPARQWYLYEQIIQHCYSDSAKNISCPKPLVPKKEIDLTQQDQQNAKSNGERKKALLN</sequence>
<dbReference type="Proteomes" id="UP000507470">
    <property type="component" value="Unassembled WGS sequence"/>
</dbReference>
<name>A0A6J8AYC2_MYTCO</name>
<feature type="compositionally biased region" description="Basic and acidic residues" evidence="1">
    <location>
        <begin position="956"/>
        <end position="965"/>
    </location>
</feature>
<dbReference type="InterPro" id="IPR057191">
    <property type="entry name" value="DUF7869"/>
</dbReference>
<feature type="region of interest" description="Disordered" evidence="1">
    <location>
        <begin position="946"/>
        <end position="965"/>
    </location>
</feature>
<dbReference type="AlphaFoldDB" id="A0A6J8AYC2"/>
<organism evidence="4 5">
    <name type="scientific">Mytilus coruscus</name>
    <name type="common">Sea mussel</name>
    <dbReference type="NCBI Taxonomy" id="42192"/>
    <lineage>
        <taxon>Eukaryota</taxon>
        <taxon>Metazoa</taxon>
        <taxon>Spiralia</taxon>
        <taxon>Lophotrochozoa</taxon>
        <taxon>Mollusca</taxon>
        <taxon>Bivalvia</taxon>
        <taxon>Autobranchia</taxon>
        <taxon>Pteriomorphia</taxon>
        <taxon>Mytilida</taxon>
        <taxon>Mytiloidea</taxon>
        <taxon>Mytilidae</taxon>
        <taxon>Mytilinae</taxon>
        <taxon>Mytilus</taxon>
    </lineage>
</organism>
<feature type="domain" description="BACK" evidence="2">
    <location>
        <begin position="2"/>
        <end position="68"/>
    </location>
</feature>
<dbReference type="OrthoDB" id="2418329at2759"/>